<protein>
    <submittedName>
        <fullName evidence="1">Uncharacterized protein</fullName>
    </submittedName>
</protein>
<dbReference type="AlphaFoldDB" id="A0A212JXW1"/>
<accession>A0A212JXW1</accession>
<sequence>MSQRKIVYLSRLRTCLRLLTPFLYSCLILSLTWYESSPNLSTSITATPTAVAKHLDVHAGFAVSQGKTSRHLPSLLAPVTKLPSSARLRPENRDNGNEPPLFQPYWAIASDTPYRSSRRIDPIAWESRTPSFLLPSAYGLVPFAIPPPVCLV</sequence>
<dbReference type="EMBL" id="FLUQ01000002">
    <property type="protein sequence ID" value="SBW04095.1"/>
    <property type="molecule type" value="Genomic_DNA"/>
</dbReference>
<reference evidence="1" key="1">
    <citation type="submission" date="2016-04" db="EMBL/GenBank/DDBJ databases">
        <authorList>
            <person name="Evans L.H."/>
            <person name="Alamgir A."/>
            <person name="Owens N."/>
            <person name="Weber N.D."/>
            <person name="Virtaneva K."/>
            <person name="Barbian K."/>
            <person name="Babar A."/>
            <person name="Rosenke K."/>
        </authorList>
    </citation>
    <scope>NUCLEOTIDE SEQUENCE</scope>
    <source>
        <strain evidence="1">86</strain>
    </source>
</reference>
<evidence type="ECO:0000313" key="1">
    <source>
        <dbReference type="EMBL" id="SBW04095.1"/>
    </source>
</evidence>
<name>A0A212JXW1_9DELT</name>
<gene>
    <name evidence="1" type="ORF">KL86DPRO_20257</name>
</gene>
<proteinExistence type="predicted"/>
<organism evidence="1">
    <name type="scientific">uncultured delta proteobacterium</name>
    <dbReference type="NCBI Taxonomy" id="34034"/>
    <lineage>
        <taxon>Bacteria</taxon>
        <taxon>Deltaproteobacteria</taxon>
        <taxon>environmental samples</taxon>
    </lineage>
</organism>